<evidence type="ECO:0000256" key="1">
    <source>
        <dbReference type="SAM" id="SignalP"/>
    </source>
</evidence>
<dbReference type="InterPro" id="IPR024079">
    <property type="entry name" value="MetalloPept_cat_dom_sf"/>
</dbReference>
<protein>
    <submittedName>
        <fullName evidence="4">Zinc-dependent metalloprotease</fullName>
    </submittedName>
</protein>
<feature type="domain" description="DUF5117" evidence="3">
    <location>
        <begin position="134"/>
        <end position="296"/>
    </location>
</feature>
<comment type="caution">
    <text evidence="4">The sequence shown here is derived from an EMBL/GenBank/DDBJ whole genome shotgun (WGS) entry which is preliminary data.</text>
</comment>
<evidence type="ECO:0000259" key="3">
    <source>
        <dbReference type="Pfam" id="PF17148"/>
    </source>
</evidence>
<keyword evidence="5" id="KW-1185">Reference proteome</keyword>
<organism evidence="4 5">
    <name type="scientific">Panacibacter microcysteis</name>
    <dbReference type="NCBI Taxonomy" id="2793269"/>
    <lineage>
        <taxon>Bacteria</taxon>
        <taxon>Pseudomonadati</taxon>
        <taxon>Bacteroidota</taxon>
        <taxon>Chitinophagia</taxon>
        <taxon>Chitinophagales</taxon>
        <taxon>Chitinophagaceae</taxon>
        <taxon>Panacibacter</taxon>
    </lineage>
</organism>
<keyword evidence="4" id="KW-0482">Metalloprotease</keyword>
<accession>A0A931H0E1</accession>
<gene>
    <name evidence="4" type="ORF">I5907_20910</name>
</gene>
<feature type="chain" id="PRO_5037576091" evidence="1">
    <location>
        <begin position="22"/>
        <end position="856"/>
    </location>
</feature>
<proteinExistence type="predicted"/>
<keyword evidence="1" id="KW-0732">Signal</keyword>
<dbReference type="CDD" id="cd04276">
    <property type="entry name" value="ZnMc_MMP_like_2"/>
    <property type="match status" value="1"/>
</dbReference>
<dbReference type="InterPro" id="IPR034032">
    <property type="entry name" value="Zn_MMP-like_bac"/>
</dbReference>
<dbReference type="Gene3D" id="3.40.390.10">
    <property type="entry name" value="Collagenase (Catalytic Domain)"/>
    <property type="match status" value="1"/>
</dbReference>
<keyword evidence="4" id="KW-0378">Hydrolase</keyword>
<evidence type="ECO:0000259" key="2">
    <source>
        <dbReference type="Pfam" id="PF16313"/>
    </source>
</evidence>
<dbReference type="SUPFAM" id="SSF55486">
    <property type="entry name" value="Metalloproteases ('zincins'), catalytic domain"/>
    <property type="match status" value="1"/>
</dbReference>
<dbReference type="InterPro" id="IPR032534">
    <property type="entry name" value="EcxA_zinc-bd"/>
</dbReference>
<dbReference type="PANTHER" id="PTHR38478">
    <property type="entry name" value="PEPTIDASE M1A AND M12B"/>
    <property type="match status" value="1"/>
</dbReference>
<feature type="domain" description="EcxA zinc-binding" evidence="2">
    <location>
        <begin position="466"/>
        <end position="779"/>
    </location>
</feature>
<feature type="signal peptide" evidence="1">
    <location>
        <begin position="1"/>
        <end position="21"/>
    </location>
</feature>
<dbReference type="PANTHER" id="PTHR38478:SF1">
    <property type="entry name" value="ZINC DEPENDENT METALLOPROTEASE DOMAIN LIPOPROTEIN"/>
    <property type="match status" value="1"/>
</dbReference>
<reference evidence="4" key="1">
    <citation type="submission" date="2020-11" db="EMBL/GenBank/DDBJ databases">
        <title>Bacterial whole genome sequence for Panacibacter sp. DH6.</title>
        <authorList>
            <person name="Le V."/>
            <person name="Ko S."/>
            <person name="Ahn C.-Y."/>
            <person name="Oh H.-M."/>
        </authorList>
    </citation>
    <scope>NUCLEOTIDE SEQUENCE</scope>
    <source>
        <strain evidence="4">DH6</strain>
    </source>
</reference>
<dbReference type="AlphaFoldDB" id="A0A931H0E1"/>
<dbReference type="InterPro" id="IPR033413">
    <property type="entry name" value="DUF5117"/>
</dbReference>
<dbReference type="Pfam" id="PF16313">
    <property type="entry name" value="DUF4953"/>
    <property type="match status" value="1"/>
</dbReference>
<dbReference type="GO" id="GO:0008237">
    <property type="term" value="F:metallopeptidase activity"/>
    <property type="evidence" value="ECO:0007669"/>
    <property type="project" value="UniProtKB-KW"/>
</dbReference>
<keyword evidence="4" id="KW-0645">Protease</keyword>
<sequence length="856" mass="95678">MQIRSFALCAVLGSTCFMLQAQVKKPASAKPKIIIDSAAAKRDSIWSSTIKDKKKIGGLFTLYQDTVTGTLQLYIKKDQVGKEFIYQSFSLGGPGSLFLNQNMLRETWVFKIRKTYNRLDFMRCNTNFYYDPGNAVSKAANVDVSDAVFYADKVVAEDSLGYLVNADGLFIGEKLDPVKPNFPPNIPPGVLFNVGSLVPDKSGYEKIRSFPENTDVIVSLAYDNPAPMNYGDKSITDARYVRVKMQHSFIEMPQNDYKPRFDDPRIGFFTQEQDDMTSTKATPYHDLINRWNLVKKDPNAAISEPVKPIVWWVENTTPVELRQVILDAGNKWNLAFEKAGFKNAVVMKLMPDTATWDPADIRYNVIRWVSSDLGYAIGPSFVNPRTGEILGSDITIDYGFMGGIDREQDLFKPTGFPALSRKEMLPANVRNHFMGCDMLKGLQMQYGAGVAMVECFDTAPEELVTLKEQFFTELVLHEMGHTMGLNHNMKSSQMLSPAELNDKSITRKYGVTGSVMDYSTVNAALDRSKQGDYYTTVPGPYDDWAIEYGYRQFTPAEENAGLQKILSRSTEPKLIFGNDADIAFPGGGIDPRVTTWDMSNDMVTYSANRFQLVNELMGKVKDKYAVPGASYASMRRSYNMLFGQRYSMALPLAMYVGGVYVDRSFVGQDASAVPFTPVPADYQKKAMEVLNTYVFAPAAFDADTYLIPYLQMQRRGYNFFGNPEDPKPDKNVFFLQTAVLEEILDASTLARANRTTLYGNTYAPANILNDLTANIFDADLKGDVNLYRQNLQTAYVTMLAKIINKGDDYDDASKAAALGAIKNVKDKLAKAAAGNEQTKAHRANLQFLIDKALVIK</sequence>
<dbReference type="Proteomes" id="UP000628448">
    <property type="component" value="Unassembled WGS sequence"/>
</dbReference>
<name>A0A931H0E1_9BACT</name>
<dbReference type="EMBL" id="JADWYR010000003">
    <property type="protein sequence ID" value="MBG9378705.1"/>
    <property type="molecule type" value="Genomic_DNA"/>
</dbReference>
<dbReference type="Pfam" id="PF17148">
    <property type="entry name" value="DUF5117"/>
    <property type="match status" value="1"/>
</dbReference>
<evidence type="ECO:0000313" key="4">
    <source>
        <dbReference type="EMBL" id="MBG9378705.1"/>
    </source>
</evidence>
<dbReference type="RefSeq" id="WP_196992799.1">
    <property type="nucleotide sequence ID" value="NZ_JADWYR010000003.1"/>
</dbReference>
<evidence type="ECO:0000313" key="5">
    <source>
        <dbReference type="Proteomes" id="UP000628448"/>
    </source>
</evidence>